<proteinExistence type="inferred from homology"/>
<dbReference type="FunFam" id="1.10.630.10:FF:000018">
    <property type="entry name" value="Cytochrome P450 monooxygenase"/>
    <property type="match status" value="1"/>
</dbReference>
<evidence type="ECO:0000256" key="6">
    <source>
        <dbReference type="ARBA" id="ARBA00023033"/>
    </source>
</evidence>
<evidence type="ECO:0000256" key="7">
    <source>
        <dbReference type="ARBA" id="ARBA00043906"/>
    </source>
</evidence>
<dbReference type="KEGG" id="caul:KCG34_11360"/>
<evidence type="ECO:0000313" key="10">
    <source>
        <dbReference type="Proteomes" id="UP000676409"/>
    </source>
</evidence>
<sequence>MKSPTPDLFGPDAHKTWYETYTQLRVAAPVYKTPDLNMFVLTRYEDIAAVVRDNDTFSNEREKYGGESLLQYPEARAIYTERGWPKQFPLAVDPPEHKKYRALVDHFFLGESLERARPLIEKIVDDLIDGFQQDGEINFVSAFAEPLPTMVITALLGLPLEDIPQLKVWSAAWAAPFARGLSLEQEIWVAEHGVAFQAYLKSHIDERRRAPKDDIISHLVNAKFDGDRPLEDAEIISMLDHLYIGGNETTTFSLTSGLWLMLREPAIYERLKSDTSRIRVFTEEVLRLESPTQGLYRTVTRDTEIRGVPIPKGAMVHLRFAAANRDPSVFKDPDRLDLDRSNAIRHMAFSQGEHHCPGAGLSRLEQNIAFAALLDRLPNLRLTPGKNTFEHVPGFVLRALGSLNVSFDPVR</sequence>
<dbReference type="RefSeq" id="WP_211940462.1">
    <property type="nucleotide sequence ID" value="NZ_CP073078.1"/>
</dbReference>
<dbReference type="PANTHER" id="PTHR46696:SF6">
    <property type="entry name" value="P450, PUTATIVE (EUROFUNG)-RELATED"/>
    <property type="match status" value="1"/>
</dbReference>
<accession>A0A975G4C2</accession>
<dbReference type="GO" id="GO:0020037">
    <property type="term" value="F:heme binding"/>
    <property type="evidence" value="ECO:0007669"/>
    <property type="project" value="InterPro"/>
</dbReference>
<evidence type="ECO:0000256" key="2">
    <source>
        <dbReference type="ARBA" id="ARBA00022617"/>
    </source>
</evidence>
<keyword evidence="5 8" id="KW-0408">Iron</keyword>
<comment type="function">
    <text evidence="7">Cytochromes P450 are a group of heme-thiolate monooxygenases. They oxidize a variety of structurally unrelated compounds, including steroids, fatty acids, and xenobiotics.</text>
</comment>
<keyword evidence="10" id="KW-1185">Reference proteome</keyword>
<dbReference type="Proteomes" id="UP000676409">
    <property type="component" value="Chromosome"/>
</dbReference>
<evidence type="ECO:0000256" key="4">
    <source>
        <dbReference type="ARBA" id="ARBA00023002"/>
    </source>
</evidence>
<keyword evidence="4 8" id="KW-0560">Oxidoreductase</keyword>
<keyword evidence="3 8" id="KW-0479">Metal-binding</keyword>
<evidence type="ECO:0000256" key="3">
    <source>
        <dbReference type="ARBA" id="ARBA00022723"/>
    </source>
</evidence>
<evidence type="ECO:0000256" key="8">
    <source>
        <dbReference type="RuleBase" id="RU000461"/>
    </source>
</evidence>
<dbReference type="GO" id="GO:0005506">
    <property type="term" value="F:iron ion binding"/>
    <property type="evidence" value="ECO:0007669"/>
    <property type="project" value="InterPro"/>
</dbReference>
<dbReference type="Pfam" id="PF00067">
    <property type="entry name" value="p450"/>
    <property type="match status" value="1"/>
</dbReference>
<name>A0A975G4C2_9CAUL</name>
<protein>
    <submittedName>
        <fullName evidence="9">Cytochrome P450</fullName>
    </submittedName>
</protein>
<dbReference type="GO" id="GO:0016705">
    <property type="term" value="F:oxidoreductase activity, acting on paired donors, with incorporation or reduction of molecular oxygen"/>
    <property type="evidence" value="ECO:0007669"/>
    <property type="project" value="InterPro"/>
</dbReference>
<reference evidence="9" key="1">
    <citation type="submission" date="2021-04" db="EMBL/GenBank/DDBJ databases">
        <title>The complete genome sequence of Caulobacter sp. S6.</title>
        <authorList>
            <person name="Tang Y."/>
            <person name="Ouyang W."/>
            <person name="Liu Q."/>
            <person name="Huang B."/>
            <person name="Guo Z."/>
            <person name="Lei P."/>
        </authorList>
    </citation>
    <scope>NUCLEOTIDE SEQUENCE</scope>
    <source>
        <strain evidence="9">S6</strain>
    </source>
</reference>
<evidence type="ECO:0000256" key="5">
    <source>
        <dbReference type="ARBA" id="ARBA00023004"/>
    </source>
</evidence>
<gene>
    <name evidence="9" type="ORF">KCG34_11360</name>
</gene>
<dbReference type="PRINTS" id="PR00359">
    <property type="entry name" value="BP450"/>
</dbReference>
<keyword evidence="2 8" id="KW-0349">Heme</keyword>
<dbReference type="AlphaFoldDB" id="A0A975G4C2"/>
<dbReference type="InterPro" id="IPR017972">
    <property type="entry name" value="Cyt_P450_CS"/>
</dbReference>
<dbReference type="InterPro" id="IPR001128">
    <property type="entry name" value="Cyt_P450"/>
</dbReference>
<dbReference type="EMBL" id="CP073078">
    <property type="protein sequence ID" value="QUD90411.1"/>
    <property type="molecule type" value="Genomic_DNA"/>
</dbReference>
<dbReference type="InterPro" id="IPR036396">
    <property type="entry name" value="Cyt_P450_sf"/>
</dbReference>
<dbReference type="PANTHER" id="PTHR46696">
    <property type="entry name" value="P450, PUTATIVE (EUROFUNG)-RELATED"/>
    <property type="match status" value="1"/>
</dbReference>
<evidence type="ECO:0000313" key="9">
    <source>
        <dbReference type="EMBL" id="QUD90411.1"/>
    </source>
</evidence>
<dbReference type="SUPFAM" id="SSF48264">
    <property type="entry name" value="Cytochrome P450"/>
    <property type="match status" value="1"/>
</dbReference>
<evidence type="ECO:0000256" key="1">
    <source>
        <dbReference type="ARBA" id="ARBA00010617"/>
    </source>
</evidence>
<organism evidence="9 10">
    <name type="scientific">Phenylobacterium montanum</name>
    <dbReference type="NCBI Taxonomy" id="2823693"/>
    <lineage>
        <taxon>Bacteria</taxon>
        <taxon>Pseudomonadati</taxon>
        <taxon>Pseudomonadota</taxon>
        <taxon>Alphaproteobacteria</taxon>
        <taxon>Caulobacterales</taxon>
        <taxon>Caulobacteraceae</taxon>
        <taxon>Phenylobacterium</taxon>
    </lineage>
</organism>
<keyword evidence="6 8" id="KW-0503">Monooxygenase</keyword>
<dbReference type="GO" id="GO:0004497">
    <property type="term" value="F:monooxygenase activity"/>
    <property type="evidence" value="ECO:0007669"/>
    <property type="project" value="UniProtKB-KW"/>
</dbReference>
<dbReference type="Gene3D" id="1.10.630.10">
    <property type="entry name" value="Cytochrome P450"/>
    <property type="match status" value="1"/>
</dbReference>
<dbReference type="PROSITE" id="PS00086">
    <property type="entry name" value="CYTOCHROME_P450"/>
    <property type="match status" value="1"/>
</dbReference>
<comment type="similarity">
    <text evidence="1 8">Belongs to the cytochrome P450 family.</text>
</comment>
<dbReference type="InterPro" id="IPR002397">
    <property type="entry name" value="Cyt_P450_B"/>
</dbReference>